<name>A0A916J921_9BACT</name>
<accession>A0A916J921</accession>
<feature type="transmembrane region" description="Helical" evidence="1">
    <location>
        <begin position="115"/>
        <end position="135"/>
    </location>
</feature>
<keyword evidence="1" id="KW-0812">Transmembrane</keyword>
<protein>
    <submittedName>
        <fullName evidence="2">Uncharacterized protein</fullName>
    </submittedName>
</protein>
<organism evidence="2 3">
    <name type="scientific">Dyadobacter helix</name>
    <dbReference type="NCBI Taxonomy" id="2822344"/>
    <lineage>
        <taxon>Bacteria</taxon>
        <taxon>Pseudomonadati</taxon>
        <taxon>Bacteroidota</taxon>
        <taxon>Cytophagia</taxon>
        <taxon>Cytophagales</taxon>
        <taxon>Spirosomataceae</taxon>
        <taxon>Dyadobacter</taxon>
    </lineage>
</organism>
<evidence type="ECO:0000313" key="2">
    <source>
        <dbReference type="EMBL" id="CAG4991091.1"/>
    </source>
</evidence>
<keyword evidence="1" id="KW-0472">Membrane</keyword>
<comment type="caution">
    <text evidence="2">The sequence shown here is derived from an EMBL/GenBank/DDBJ whole genome shotgun (WGS) entry which is preliminary data.</text>
</comment>
<evidence type="ECO:0000256" key="1">
    <source>
        <dbReference type="SAM" id="Phobius"/>
    </source>
</evidence>
<dbReference type="Proteomes" id="UP000680038">
    <property type="component" value="Unassembled WGS sequence"/>
</dbReference>
<evidence type="ECO:0000313" key="3">
    <source>
        <dbReference type="Proteomes" id="UP000680038"/>
    </source>
</evidence>
<keyword evidence="1" id="KW-1133">Transmembrane helix</keyword>
<proteinExistence type="predicted"/>
<keyword evidence="3" id="KW-1185">Reference proteome</keyword>
<dbReference type="AlphaFoldDB" id="A0A916J921"/>
<sequence>MKTHEFISSGILEVSILGLASAEEKKAVQQFVQDEPAMADYLADLEKGINAFFHTQSVTPPPVIRNLILLKTTRSDLQKSPPQKQTENPHASKEKFLEIEVSDTHIKVHKYWRPAFITIFVLSKIFLILGLYYYFKSTTLQKEIDQLKASQTITPE</sequence>
<dbReference type="RefSeq" id="WP_215237411.1">
    <property type="nucleotide sequence ID" value="NZ_CAJRAF010000001.1"/>
</dbReference>
<dbReference type="EMBL" id="CAJRAF010000001">
    <property type="protein sequence ID" value="CAG4991091.1"/>
    <property type="molecule type" value="Genomic_DNA"/>
</dbReference>
<gene>
    <name evidence="2" type="ORF">DYBT9275_00676</name>
</gene>
<reference evidence="2" key="1">
    <citation type="submission" date="2021-04" db="EMBL/GenBank/DDBJ databases">
        <authorList>
            <person name="Rodrigo-Torres L."/>
            <person name="Arahal R. D."/>
            <person name="Lucena T."/>
        </authorList>
    </citation>
    <scope>NUCLEOTIDE SEQUENCE</scope>
    <source>
        <strain evidence="2">CECT 9275</strain>
    </source>
</reference>